<keyword evidence="2" id="KW-1185">Reference proteome</keyword>
<evidence type="ECO:0000313" key="1">
    <source>
        <dbReference type="EMBL" id="KAJ7648407.1"/>
    </source>
</evidence>
<sequence length="91" mass="10423">LTVCQGYRVGRVRVVFKLPRKAVDSLFPGSGPPEHLAYVEWFSPFPRNPEPNHRMYKISRLAERTASIIPITNIRRSVHLFPQFGPVVPRA</sequence>
<feature type="non-terminal residue" evidence="1">
    <location>
        <position position="1"/>
    </location>
</feature>
<reference evidence="1" key="1">
    <citation type="submission" date="2023-03" db="EMBL/GenBank/DDBJ databases">
        <title>Massive genome expansion in bonnet fungi (Mycena s.s.) driven by repeated elements and novel gene families across ecological guilds.</title>
        <authorList>
            <consortium name="Lawrence Berkeley National Laboratory"/>
            <person name="Harder C.B."/>
            <person name="Miyauchi S."/>
            <person name="Viragh M."/>
            <person name="Kuo A."/>
            <person name="Thoen E."/>
            <person name="Andreopoulos B."/>
            <person name="Lu D."/>
            <person name="Skrede I."/>
            <person name="Drula E."/>
            <person name="Henrissat B."/>
            <person name="Morin E."/>
            <person name="Kohler A."/>
            <person name="Barry K."/>
            <person name="LaButti K."/>
            <person name="Morin E."/>
            <person name="Salamov A."/>
            <person name="Lipzen A."/>
            <person name="Mereny Z."/>
            <person name="Hegedus B."/>
            <person name="Baldrian P."/>
            <person name="Stursova M."/>
            <person name="Weitz H."/>
            <person name="Taylor A."/>
            <person name="Grigoriev I.V."/>
            <person name="Nagy L.G."/>
            <person name="Martin F."/>
            <person name="Kauserud H."/>
        </authorList>
    </citation>
    <scope>NUCLEOTIDE SEQUENCE</scope>
    <source>
        <strain evidence="1">CBHHK067</strain>
    </source>
</reference>
<dbReference type="EMBL" id="JARKIE010000382">
    <property type="protein sequence ID" value="KAJ7648407.1"/>
    <property type="molecule type" value="Genomic_DNA"/>
</dbReference>
<accession>A0AAD7CGV8</accession>
<protein>
    <submittedName>
        <fullName evidence="1">Uncharacterized protein</fullName>
    </submittedName>
</protein>
<comment type="caution">
    <text evidence="1">The sequence shown here is derived from an EMBL/GenBank/DDBJ whole genome shotgun (WGS) entry which is preliminary data.</text>
</comment>
<dbReference type="Proteomes" id="UP001221757">
    <property type="component" value="Unassembled WGS sequence"/>
</dbReference>
<dbReference type="AlphaFoldDB" id="A0AAD7CGV8"/>
<proteinExistence type="predicted"/>
<organism evidence="1 2">
    <name type="scientific">Mycena rosella</name>
    <name type="common">Pink bonnet</name>
    <name type="synonym">Agaricus rosellus</name>
    <dbReference type="NCBI Taxonomy" id="1033263"/>
    <lineage>
        <taxon>Eukaryota</taxon>
        <taxon>Fungi</taxon>
        <taxon>Dikarya</taxon>
        <taxon>Basidiomycota</taxon>
        <taxon>Agaricomycotina</taxon>
        <taxon>Agaricomycetes</taxon>
        <taxon>Agaricomycetidae</taxon>
        <taxon>Agaricales</taxon>
        <taxon>Marasmiineae</taxon>
        <taxon>Mycenaceae</taxon>
        <taxon>Mycena</taxon>
    </lineage>
</organism>
<name>A0AAD7CGV8_MYCRO</name>
<gene>
    <name evidence="1" type="ORF">B0H17DRAFT_959050</name>
</gene>
<evidence type="ECO:0000313" key="2">
    <source>
        <dbReference type="Proteomes" id="UP001221757"/>
    </source>
</evidence>